<dbReference type="PANTHER" id="PTHR36115:SF4">
    <property type="entry name" value="MEMBRANE PROTEIN"/>
    <property type="match status" value="1"/>
</dbReference>
<dbReference type="Pfam" id="PF06271">
    <property type="entry name" value="RDD"/>
    <property type="match status" value="1"/>
</dbReference>
<evidence type="ECO:0000313" key="8">
    <source>
        <dbReference type="EMBL" id="MBC2601666.1"/>
    </source>
</evidence>
<evidence type="ECO:0000256" key="5">
    <source>
        <dbReference type="ARBA" id="ARBA00023136"/>
    </source>
</evidence>
<protein>
    <submittedName>
        <fullName evidence="8">RDD family protein</fullName>
    </submittedName>
</protein>
<name>A0A7X1AX96_9BACT</name>
<dbReference type="InterPro" id="IPR010432">
    <property type="entry name" value="RDD"/>
</dbReference>
<dbReference type="EMBL" id="JACHVA010000069">
    <property type="protein sequence ID" value="MBC2601666.1"/>
    <property type="molecule type" value="Genomic_DNA"/>
</dbReference>
<feature type="transmembrane region" description="Helical" evidence="6">
    <location>
        <begin position="20"/>
        <end position="43"/>
    </location>
</feature>
<keyword evidence="9" id="KW-1185">Reference proteome</keyword>
<evidence type="ECO:0000256" key="4">
    <source>
        <dbReference type="ARBA" id="ARBA00022989"/>
    </source>
</evidence>
<sequence length="214" mass="24457">MNQKFLPLKIEGKHVYVGFWMRLAAGLADALILISFGFLFAWLESIDRNLAIAVTIPSATLFAFYNIFFNARFGGTPGKLFFDIRITRPDGTPIGWRHAWWRSSVDLFFAVLFLCVKIWALSQIDPETYTELDWLNRSQELSSFYPAWYGLLGILSAVWVWGEFIVLLLNKRKRAIHDFIAGTIVIKKEFSMHSKDILKPPLGNESAPDPAKPL</sequence>
<keyword evidence="5 6" id="KW-0472">Membrane</keyword>
<dbReference type="Proteomes" id="UP000525652">
    <property type="component" value="Unassembled WGS sequence"/>
</dbReference>
<dbReference type="InterPro" id="IPR051791">
    <property type="entry name" value="Pra-immunoreactive"/>
</dbReference>
<evidence type="ECO:0000256" key="2">
    <source>
        <dbReference type="ARBA" id="ARBA00022475"/>
    </source>
</evidence>
<feature type="transmembrane region" description="Helical" evidence="6">
    <location>
        <begin position="49"/>
        <end position="69"/>
    </location>
</feature>
<keyword evidence="2" id="KW-1003">Cell membrane</keyword>
<dbReference type="AlphaFoldDB" id="A0A7X1AX96"/>
<evidence type="ECO:0000256" key="3">
    <source>
        <dbReference type="ARBA" id="ARBA00022692"/>
    </source>
</evidence>
<evidence type="ECO:0000256" key="1">
    <source>
        <dbReference type="ARBA" id="ARBA00004651"/>
    </source>
</evidence>
<dbReference type="PANTHER" id="PTHR36115">
    <property type="entry name" value="PROLINE-RICH ANTIGEN HOMOLOG-RELATED"/>
    <property type="match status" value="1"/>
</dbReference>
<keyword evidence="4 6" id="KW-1133">Transmembrane helix</keyword>
<evidence type="ECO:0000256" key="6">
    <source>
        <dbReference type="SAM" id="Phobius"/>
    </source>
</evidence>
<comment type="caution">
    <text evidence="8">The sequence shown here is derived from an EMBL/GenBank/DDBJ whole genome shotgun (WGS) entry which is preliminary data.</text>
</comment>
<evidence type="ECO:0000313" key="9">
    <source>
        <dbReference type="Proteomes" id="UP000525652"/>
    </source>
</evidence>
<keyword evidence="3 6" id="KW-0812">Transmembrane</keyword>
<reference evidence="8 9" key="1">
    <citation type="submission" date="2020-07" db="EMBL/GenBank/DDBJ databases">
        <authorList>
            <person name="Feng X."/>
        </authorList>
    </citation>
    <scope>NUCLEOTIDE SEQUENCE [LARGE SCALE GENOMIC DNA]</scope>
    <source>
        <strain evidence="8 9">JCM14086</strain>
    </source>
</reference>
<dbReference type="RefSeq" id="WP_185692385.1">
    <property type="nucleotide sequence ID" value="NZ_JACHVA010000069.1"/>
</dbReference>
<gene>
    <name evidence="8" type="ORF">H5P30_07730</name>
</gene>
<proteinExistence type="predicted"/>
<organism evidence="8 9">
    <name type="scientific">Puniceicoccus vermicola</name>
    <dbReference type="NCBI Taxonomy" id="388746"/>
    <lineage>
        <taxon>Bacteria</taxon>
        <taxon>Pseudomonadati</taxon>
        <taxon>Verrucomicrobiota</taxon>
        <taxon>Opitutia</taxon>
        <taxon>Puniceicoccales</taxon>
        <taxon>Puniceicoccaceae</taxon>
        <taxon>Puniceicoccus</taxon>
    </lineage>
</organism>
<dbReference type="GO" id="GO:0005886">
    <property type="term" value="C:plasma membrane"/>
    <property type="evidence" value="ECO:0007669"/>
    <property type="project" value="UniProtKB-SubCell"/>
</dbReference>
<evidence type="ECO:0000259" key="7">
    <source>
        <dbReference type="Pfam" id="PF06271"/>
    </source>
</evidence>
<comment type="subcellular location">
    <subcellularLocation>
        <location evidence="1">Cell membrane</location>
        <topology evidence="1">Multi-pass membrane protein</topology>
    </subcellularLocation>
</comment>
<feature type="domain" description="RDD" evidence="7">
    <location>
        <begin position="16"/>
        <end position="182"/>
    </location>
</feature>
<accession>A0A7X1AX96</accession>
<feature type="transmembrane region" description="Helical" evidence="6">
    <location>
        <begin position="144"/>
        <end position="169"/>
    </location>
</feature>